<keyword evidence="2" id="KW-1185">Reference proteome</keyword>
<evidence type="ECO:0000313" key="2">
    <source>
        <dbReference type="Proteomes" id="UP001610631"/>
    </source>
</evidence>
<organism evidence="1 2">
    <name type="scientific">Streptomyces racemochromogenes</name>
    <dbReference type="NCBI Taxonomy" id="67353"/>
    <lineage>
        <taxon>Bacteria</taxon>
        <taxon>Bacillati</taxon>
        <taxon>Actinomycetota</taxon>
        <taxon>Actinomycetes</taxon>
        <taxon>Kitasatosporales</taxon>
        <taxon>Streptomycetaceae</taxon>
        <taxon>Streptomyces</taxon>
    </lineage>
</organism>
<name>A0ABW7PJL6_9ACTN</name>
<comment type="caution">
    <text evidence="1">The sequence shown here is derived from an EMBL/GenBank/DDBJ whole genome shotgun (WGS) entry which is preliminary data.</text>
</comment>
<sequence>MWISWLTALICALELGAIRTSPGIAAPWSMLPVVSKPSAVIRSPIIGISALDRARAASTDSC</sequence>
<dbReference type="Proteomes" id="UP001610631">
    <property type="component" value="Unassembled WGS sequence"/>
</dbReference>
<evidence type="ECO:0000313" key="1">
    <source>
        <dbReference type="EMBL" id="MFH7598614.1"/>
    </source>
</evidence>
<gene>
    <name evidence="1" type="ORF">WDV06_26500</name>
</gene>
<proteinExistence type="predicted"/>
<dbReference type="EMBL" id="JBBDHD010000088">
    <property type="protein sequence ID" value="MFH7598614.1"/>
    <property type="molecule type" value="Genomic_DNA"/>
</dbReference>
<reference evidence="1 2" key="1">
    <citation type="submission" date="2024-03" db="EMBL/GenBank/DDBJ databases">
        <title>Whole genome sequencing of Streptomyces racemochromogenes, to identify antimicrobial biosynthetic gene clusters.</title>
        <authorList>
            <person name="Suryawanshi P."/>
            <person name="Krishnaraj P.U."/>
            <person name="Arun Y.P."/>
            <person name="Suryawanshi M.P."/>
            <person name="Rakshit O."/>
        </authorList>
    </citation>
    <scope>NUCLEOTIDE SEQUENCE [LARGE SCALE GENOMIC DNA]</scope>
    <source>
        <strain evidence="1 2">AUDT626</strain>
    </source>
</reference>
<dbReference type="RefSeq" id="WP_395512299.1">
    <property type="nucleotide sequence ID" value="NZ_JBBDHD010000088.1"/>
</dbReference>
<protein>
    <submittedName>
        <fullName evidence="1">Uncharacterized protein</fullName>
    </submittedName>
</protein>
<accession>A0ABW7PJL6</accession>